<evidence type="ECO:0000313" key="2">
    <source>
        <dbReference type="EMBL" id="EWY85869.1"/>
    </source>
</evidence>
<dbReference type="Proteomes" id="UP000030753">
    <property type="component" value="Unassembled WGS sequence"/>
</dbReference>
<dbReference type="PANTHER" id="PTHR47534:SF3">
    <property type="entry name" value="ALCOHOL DEHYDROGENASE-LIKE C-TERMINAL DOMAIN-CONTAINING PROTEIN"/>
    <property type="match status" value="1"/>
</dbReference>
<keyword evidence="1" id="KW-0560">Oxidoreductase</keyword>
<accession>W9HYK5</accession>
<reference evidence="2 3" key="1">
    <citation type="submission" date="2011-06" db="EMBL/GenBank/DDBJ databases">
        <title>The Genome Sequence of Fusarium oxysporum FOSC 3-a.</title>
        <authorList>
            <consortium name="The Broad Institute Genome Sequencing Platform"/>
            <person name="Ma L.-J."/>
            <person name="Gale L.R."/>
            <person name="Schwartz D.C."/>
            <person name="Zhou S."/>
            <person name="Corby-Kistler H."/>
            <person name="Young S.K."/>
            <person name="Zeng Q."/>
            <person name="Gargeya S."/>
            <person name="Fitzgerald M."/>
            <person name="Haas B."/>
            <person name="Abouelleil A."/>
            <person name="Alvarado L."/>
            <person name="Arachchi H.M."/>
            <person name="Berlin A."/>
            <person name="Brown A."/>
            <person name="Chapman S.B."/>
            <person name="Chen Z."/>
            <person name="Dunbar C."/>
            <person name="Freedman E."/>
            <person name="Gearin G."/>
            <person name="Gellesch M."/>
            <person name="Goldberg J."/>
            <person name="Griggs A."/>
            <person name="Gujja S."/>
            <person name="Heiman D."/>
            <person name="Howarth C."/>
            <person name="Larson L."/>
            <person name="Lui A."/>
            <person name="MacDonald P.J.P."/>
            <person name="Mehta T."/>
            <person name="Montmayeur A."/>
            <person name="Murphy C."/>
            <person name="Neiman D."/>
            <person name="Pearson M."/>
            <person name="Priest M."/>
            <person name="Roberts A."/>
            <person name="Saif S."/>
            <person name="Shea T."/>
            <person name="Shenoy N."/>
            <person name="Sisk P."/>
            <person name="Stolte C."/>
            <person name="Sykes S."/>
            <person name="Wortman J."/>
            <person name="Nusbaum C."/>
            <person name="Birren B."/>
        </authorList>
    </citation>
    <scope>NUCLEOTIDE SEQUENCE [LARGE SCALE GENOMIC DNA]</scope>
    <source>
        <strain evidence="3">FOSC 3-a</strain>
    </source>
</reference>
<dbReference type="SUPFAM" id="SSF51735">
    <property type="entry name" value="NAD(P)-binding Rossmann-fold domains"/>
    <property type="match status" value="1"/>
</dbReference>
<dbReference type="HOGENOM" id="CLU_044999_0_0_1"/>
<dbReference type="GO" id="GO:0016491">
    <property type="term" value="F:oxidoreductase activity"/>
    <property type="evidence" value="ECO:0007669"/>
    <property type="project" value="UniProtKB-KW"/>
</dbReference>
<dbReference type="InterPro" id="IPR002347">
    <property type="entry name" value="SDR_fam"/>
</dbReference>
<dbReference type="Gene3D" id="3.40.50.720">
    <property type="entry name" value="NAD(P)-binding Rossmann-like Domain"/>
    <property type="match status" value="1"/>
</dbReference>
<dbReference type="OrthoDB" id="2898509at2759"/>
<dbReference type="EMBL" id="JH717845">
    <property type="protein sequence ID" value="EWY85869.1"/>
    <property type="molecule type" value="Genomic_DNA"/>
</dbReference>
<evidence type="ECO:0000256" key="1">
    <source>
        <dbReference type="ARBA" id="ARBA00023002"/>
    </source>
</evidence>
<dbReference type="Pfam" id="PF00106">
    <property type="entry name" value="adh_short"/>
    <property type="match status" value="1"/>
</dbReference>
<dbReference type="PANTHER" id="PTHR47534">
    <property type="entry name" value="YALI0E05731P"/>
    <property type="match status" value="1"/>
</dbReference>
<proteinExistence type="predicted"/>
<name>W9HYK5_FUSOX</name>
<organism evidence="2 3">
    <name type="scientific">Fusarium oxysporum NRRL 32931</name>
    <dbReference type="NCBI Taxonomy" id="660029"/>
    <lineage>
        <taxon>Eukaryota</taxon>
        <taxon>Fungi</taxon>
        <taxon>Dikarya</taxon>
        <taxon>Ascomycota</taxon>
        <taxon>Pezizomycotina</taxon>
        <taxon>Sordariomycetes</taxon>
        <taxon>Hypocreomycetidae</taxon>
        <taxon>Hypocreales</taxon>
        <taxon>Nectriaceae</taxon>
        <taxon>Fusarium</taxon>
        <taxon>Fusarium oxysporum species complex</taxon>
    </lineage>
</organism>
<sequence>MVSLDVVEQSNNHIGSLPEKLVAVFIGATSGIGRSTLENLATKAREPQIYSIARPQSAATHEEFLTSLRQKNPGGNYSLITADHTLLSDIDTAVKEIIQKEEKLDLLVLSAGFIPFDGRKNTKEGLDPSMTTRYYTRLLALIKLLPLLQRASSPRVLWVAAGGKEEPINDEDLDLRQPGNWTFWAASVHSTTMGTLSLERIAQENPKLSIVHWYPGPVGTPGMAKIKQHWDVPDEMNEAESGSRGLFLATNDRYAVKDGRGLVPLPAGLEPVVTSGGGVFLVDPNGEATDNEKVLAIMRENKLSDKVWEFTQGIFEECITQA</sequence>
<gene>
    <name evidence="2" type="ORF">FOYG_10540</name>
</gene>
<evidence type="ECO:0008006" key="4">
    <source>
        <dbReference type="Google" id="ProtNLM"/>
    </source>
</evidence>
<evidence type="ECO:0000313" key="3">
    <source>
        <dbReference type="Proteomes" id="UP000030753"/>
    </source>
</evidence>
<dbReference type="InterPro" id="IPR036291">
    <property type="entry name" value="NAD(P)-bd_dom_sf"/>
</dbReference>
<protein>
    <recommendedName>
        <fullName evidence="4">Oxidoreductase</fullName>
    </recommendedName>
</protein>
<dbReference type="InterPro" id="IPR052228">
    <property type="entry name" value="Sec_Metab_Biosynth_Oxidored"/>
</dbReference>
<dbReference type="AlphaFoldDB" id="W9HYK5"/>